<name>A0AAV1CGN7_OLDCO</name>
<dbReference type="Proteomes" id="UP001161247">
    <property type="component" value="Chromosome 2"/>
</dbReference>
<organism evidence="2 3">
    <name type="scientific">Oldenlandia corymbosa var. corymbosa</name>
    <dbReference type="NCBI Taxonomy" id="529605"/>
    <lineage>
        <taxon>Eukaryota</taxon>
        <taxon>Viridiplantae</taxon>
        <taxon>Streptophyta</taxon>
        <taxon>Embryophyta</taxon>
        <taxon>Tracheophyta</taxon>
        <taxon>Spermatophyta</taxon>
        <taxon>Magnoliopsida</taxon>
        <taxon>eudicotyledons</taxon>
        <taxon>Gunneridae</taxon>
        <taxon>Pentapetalae</taxon>
        <taxon>asterids</taxon>
        <taxon>lamiids</taxon>
        <taxon>Gentianales</taxon>
        <taxon>Rubiaceae</taxon>
        <taxon>Rubioideae</taxon>
        <taxon>Spermacoceae</taxon>
        <taxon>Hedyotis-Oldenlandia complex</taxon>
        <taxon>Oldenlandia</taxon>
    </lineage>
</organism>
<gene>
    <name evidence="2" type="ORF">OLC1_LOCUS5735</name>
</gene>
<evidence type="ECO:0000313" key="2">
    <source>
        <dbReference type="EMBL" id="CAI9094615.1"/>
    </source>
</evidence>
<dbReference type="EMBL" id="OX459119">
    <property type="protein sequence ID" value="CAI9094615.1"/>
    <property type="molecule type" value="Genomic_DNA"/>
</dbReference>
<evidence type="ECO:0000256" key="1">
    <source>
        <dbReference type="SAM" id="MobiDB-lite"/>
    </source>
</evidence>
<reference evidence="2" key="1">
    <citation type="submission" date="2023-03" db="EMBL/GenBank/DDBJ databases">
        <authorList>
            <person name="Julca I."/>
        </authorList>
    </citation>
    <scope>NUCLEOTIDE SEQUENCE</scope>
</reference>
<protein>
    <submittedName>
        <fullName evidence="2">OLC1v1030378C1</fullName>
    </submittedName>
</protein>
<dbReference type="AlphaFoldDB" id="A0AAV1CGN7"/>
<keyword evidence="3" id="KW-1185">Reference proteome</keyword>
<evidence type="ECO:0000313" key="3">
    <source>
        <dbReference type="Proteomes" id="UP001161247"/>
    </source>
</evidence>
<feature type="non-terminal residue" evidence="2">
    <location>
        <position position="157"/>
    </location>
</feature>
<sequence length="157" mass="16554">SFVGHSVFGKVLSKAALIYYGMSNLNVSEEVSEFQDSSRQDPSGAQAISPWKAKVLPNALSPLRPKRKNVSSAGGTAESNSSSEEMEGSATEGSFKRLKAIDPSLDVEILASNKALSSKKKVLAVEDSLKEKEGGRPAVAAPIREVFEGSSTLSHGS</sequence>
<feature type="region of interest" description="Disordered" evidence="1">
    <location>
        <begin position="59"/>
        <end position="95"/>
    </location>
</feature>
<accession>A0AAV1CGN7</accession>
<proteinExistence type="predicted"/>